<dbReference type="PANTHER" id="PTHR11474:SF126">
    <property type="entry name" value="TYROSINASE-LIKE PROTEIN TYR-1-RELATED"/>
    <property type="match status" value="1"/>
</dbReference>
<keyword evidence="3" id="KW-0732">Signal</keyword>
<keyword evidence="1" id="KW-0479">Metal-binding</keyword>
<dbReference type="Gene3D" id="1.10.1280.10">
    <property type="entry name" value="Di-copper center containing domain from catechol oxidase"/>
    <property type="match status" value="1"/>
</dbReference>
<sequence>MQLSNGLLRIVTLSTLTLFHSVAYAQLSDTCSNPTVRREWRQLSDAEKQDFHQANLCLRGLPKQRYPDQDEVVNRLDDLTWTHFIAGNERQIHYVAHFLPWHRLFVDEHEKMLRSECGYQGTYPYWDWSIDADANNVANSPIWDPVTGFGGNGHAVSGAPEGFRRCILDGPYANLTFTIGSPPESRDDENMPHCLNRDFTNFQRDPATGEAVVGDMNHNAYTSRVVASVSRANDYANFAPMLESGPHDAVHNSVNGEMAAYNAPNDIMFYMHHANVDRIWTQWQEANAARLSDYGGFRDQSRTQQASIDDELPVYSLFDRQPLVRDYMNTRGGALCYVYN</sequence>
<evidence type="ECO:0000256" key="3">
    <source>
        <dbReference type="SAM" id="SignalP"/>
    </source>
</evidence>
<feature type="domain" description="Tyrosinase copper-binding" evidence="4">
    <location>
        <begin position="93"/>
        <end position="110"/>
    </location>
</feature>
<evidence type="ECO:0000256" key="1">
    <source>
        <dbReference type="ARBA" id="ARBA00022723"/>
    </source>
</evidence>
<keyword evidence="6" id="KW-1185">Reference proteome</keyword>
<evidence type="ECO:0000256" key="2">
    <source>
        <dbReference type="ARBA" id="ARBA00023008"/>
    </source>
</evidence>
<dbReference type="Proteomes" id="UP001437256">
    <property type="component" value="Unassembled WGS sequence"/>
</dbReference>
<dbReference type="InterPro" id="IPR008922">
    <property type="entry name" value="Di-copper_centre_dom_sf"/>
</dbReference>
<dbReference type="InterPro" id="IPR002227">
    <property type="entry name" value="Tyrosinase_Cu-bd"/>
</dbReference>
<gene>
    <name evidence="5" type="ORF">AAF712_012534</name>
</gene>
<dbReference type="EMBL" id="JBBXMP010000166">
    <property type="protein sequence ID" value="KAL0060657.1"/>
    <property type="molecule type" value="Genomic_DNA"/>
</dbReference>
<feature type="chain" id="PRO_5045398540" description="Tyrosinase copper-binding domain-containing protein" evidence="3">
    <location>
        <begin position="26"/>
        <end position="340"/>
    </location>
</feature>
<dbReference type="InterPro" id="IPR050316">
    <property type="entry name" value="Tyrosinase/Hemocyanin"/>
</dbReference>
<comment type="caution">
    <text evidence="5">The sequence shown here is derived from an EMBL/GenBank/DDBJ whole genome shotgun (WGS) entry which is preliminary data.</text>
</comment>
<proteinExistence type="predicted"/>
<organism evidence="5 6">
    <name type="scientific">Marasmius tenuissimus</name>
    <dbReference type="NCBI Taxonomy" id="585030"/>
    <lineage>
        <taxon>Eukaryota</taxon>
        <taxon>Fungi</taxon>
        <taxon>Dikarya</taxon>
        <taxon>Basidiomycota</taxon>
        <taxon>Agaricomycotina</taxon>
        <taxon>Agaricomycetes</taxon>
        <taxon>Agaricomycetidae</taxon>
        <taxon>Agaricales</taxon>
        <taxon>Marasmiineae</taxon>
        <taxon>Marasmiaceae</taxon>
        <taxon>Marasmius</taxon>
    </lineage>
</organism>
<protein>
    <recommendedName>
        <fullName evidence="4">Tyrosinase copper-binding domain-containing protein</fullName>
    </recommendedName>
</protein>
<evidence type="ECO:0000313" key="6">
    <source>
        <dbReference type="Proteomes" id="UP001437256"/>
    </source>
</evidence>
<keyword evidence="2" id="KW-0186">Copper</keyword>
<dbReference type="PRINTS" id="PR00092">
    <property type="entry name" value="TYROSINASE"/>
</dbReference>
<dbReference type="PANTHER" id="PTHR11474">
    <property type="entry name" value="TYROSINASE FAMILY MEMBER"/>
    <property type="match status" value="1"/>
</dbReference>
<dbReference type="PROSITE" id="PS00497">
    <property type="entry name" value="TYROSINASE_1"/>
    <property type="match status" value="1"/>
</dbReference>
<feature type="signal peptide" evidence="3">
    <location>
        <begin position="1"/>
        <end position="25"/>
    </location>
</feature>
<reference evidence="5 6" key="1">
    <citation type="submission" date="2024-05" db="EMBL/GenBank/DDBJ databases">
        <title>A draft genome resource for the thread blight pathogen Marasmius tenuissimus strain MS-2.</title>
        <authorList>
            <person name="Yulfo-Soto G.E."/>
            <person name="Baruah I.K."/>
            <person name="Amoako-Attah I."/>
            <person name="Bukari Y."/>
            <person name="Meinhardt L.W."/>
            <person name="Bailey B.A."/>
            <person name="Cohen S.P."/>
        </authorList>
    </citation>
    <scope>NUCLEOTIDE SEQUENCE [LARGE SCALE GENOMIC DNA]</scope>
    <source>
        <strain evidence="5 6">MS-2</strain>
    </source>
</reference>
<evidence type="ECO:0000259" key="4">
    <source>
        <dbReference type="PROSITE" id="PS00497"/>
    </source>
</evidence>
<accession>A0ABR2ZJM9</accession>
<name>A0ABR2ZJM9_9AGAR</name>
<dbReference type="Pfam" id="PF00264">
    <property type="entry name" value="Tyrosinase"/>
    <property type="match status" value="1"/>
</dbReference>
<evidence type="ECO:0000313" key="5">
    <source>
        <dbReference type="EMBL" id="KAL0060657.1"/>
    </source>
</evidence>
<dbReference type="SUPFAM" id="SSF48056">
    <property type="entry name" value="Di-copper centre-containing domain"/>
    <property type="match status" value="1"/>
</dbReference>